<keyword evidence="2" id="KW-0238">DNA-binding</keyword>
<keyword evidence="4" id="KW-0804">Transcription</keyword>
<dbReference type="EMBL" id="CP049869">
    <property type="protein sequence ID" value="QIK77999.1"/>
    <property type="molecule type" value="Genomic_DNA"/>
</dbReference>
<dbReference type="PRINTS" id="PR00040">
    <property type="entry name" value="HTHMERR"/>
</dbReference>
<name>A0A6G7YMM6_9SPHN</name>
<evidence type="ECO:0000256" key="4">
    <source>
        <dbReference type="ARBA" id="ARBA00023163"/>
    </source>
</evidence>
<organism evidence="6 7">
    <name type="scientific">Sphingomonas piscis</name>
    <dbReference type="NCBI Taxonomy" id="2714943"/>
    <lineage>
        <taxon>Bacteria</taxon>
        <taxon>Pseudomonadati</taxon>
        <taxon>Pseudomonadota</taxon>
        <taxon>Alphaproteobacteria</taxon>
        <taxon>Sphingomonadales</taxon>
        <taxon>Sphingomonadaceae</taxon>
        <taxon>Sphingomonas</taxon>
    </lineage>
</organism>
<dbReference type="InterPro" id="IPR047057">
    <property type="entry name" value="MerR_fam"/>
</dbReference>
<keyword evidence="1" id="KW-0805">Transcription regulation</keyword>
<dbReference type="GO" id="GO:0003677">
    <property type="term" value="F:DNA binding"/>
    <property type="evidence" value="ECO:0007669"/>
    <property type="project" value="UniProtKB-KW"/>
</dbReference>
<dbReference type="GO" id="GO:0003700">
    <property type="term" value="F:DNA-binding transcription factor activity"/>
    <property type="evidence" value="ECO:0007669"/>
    <property type="project" value="InterPro"/>
</dbReference>
<dbReference type="PANTHER" id="PTHR30204:SF90">
    <property type="entry name" value="HTH-TYPE TRANSCRIPTIONAL ACTIVATOR MTA"/>
    <property type="match status" value="1"/>
</dbReference>
<evidence type="ECO:0000256" key="1">
    <source>
        <dbReference type="ARBA" id="ARBA00023015"/>
    </source>
</evidence>
<reference evidence="6 7" key="1">
    <citation type="submission" date="2020-03" db="EMBL/GenBank/DDBJ databases">
        <title>Sphingomonas sp. nov., isolated from fish.</title>
        <authorList>
            <person name="Hyun D.-W."/>
            <person name="Bae J.-W."/>
        </authorList>
    </citation>
    <scope>NUCLEOTIDE SEQUENCE [LARGE SCALE GENOMIC DNA]</scope>
    <source>
        <strain evidence="6 7">HDW15B</strain>
    </source>
</reference>
<evidence type="ECO:0000259" key="5">
    <source>
        <dbReference type="PROSITE" id="PS50937"/>
    </source>
</evidence>
<sequence length="275" mass="31339">MTLTLRQGLISRPRKDEGMSMYTVKQLAKLSGVSVRTLHHYDQMGLLKPAFTGENRYRYYGRAELLRLQDILFHRELGVALADVGKLLEVDGRDRIEMLCEHRAALSQRLERSRLLLTTIDRTIADLQGEETMDDSDLYKGFSPEKQAEYEDWLVSRYGEELRPVIEHSKDGLRNLSKNGLAERLAEGEAAGAALAEEYMRGAVADDPANAPLLQRHHAWIATMWNKECPPEAYAGLADLYLEHPDFRANFDRHAEGFTDWLSEAMKVYAARLQS</sequence>
<evidence type="ECO:0000313" key="7">
    <source>
        <dbReference type="Proteomes" id="UP000503222"/>
    </source>
</evidence>
<dbReference type="PROSITE" id="PS50937">
    <property type="entry name" value="HTH_MERR_2"/>
    <property type="match status" value="1"/>
</dbReference>
<dbReference type="Pfam" id="PF07739">
    <property type="entry name" value="TipAS"/>
    <property type="match status" value="1"/>
</dbReference>
<dbReference type="Proteomes" id="UP000503222">
    <property type="component" value="Chromosome"/>
</dbReference>
<accession>A0A6G7YMM6</accession>
<dbReference type="InterPro" id="IPR036244">
    <property type="entry name" value="TipA-like_antibiotic-bd"/>
</dbReference>
<dbReference type="KEGG" id="spii:G7077_02800"/>
<evidence type="ECO:0000256" key="2">
    <source>
        <dbReference type="ARBA" id="ARBA00023125"/>
    </source>
</evidence>
<feature type="domain" description="HTH merR-type" evidence="5">
    <location>
        <begin position="21"/>
        <end position="90"/>
    </location>
</feature>
<dbReference type="SUPFAM" id="SSF89082">
    <property type="entry name" value="Antibiotic binding domain of TipA-like multidrug resistance regulators"/>
    <property type="match status" value="1"/>
</dbReference>
<dbReference type="RefSeq" id="WP_166410394.1">
    <property type="nucleotide sequence ID" value="NZ_CP049869.1"/>
</dbReference>
<dbReference type="InterPro" id="IPR009061">
    <property type="entry name" value="DNA-bd_dom_put_sf"/>
</dbReference>
<dbReference type="Gene3D" id="1.10.1660.10">
    <property type="match status" value="1"/>
</dbReference>
<dbReference type="Pfam" id="PF13411">
    <property type="entry name" value="MerR_1"/>
    <property type="match status" value="1"/>
</dbReference>
<dbReference type="SMART" id="SM00422">
    <property type="entry name" value="HTH_MERR"/>
    <property type="match status" value="1"/>
</dbReference>
<dbReference type="SUPFAM" id="SSF46955">
    <property type="entry name" value="Putative DNA-binding domain"/>
    <property type="match status" value="1"/>
</dbReference>
<evidence type="ECO:0000256" key="3">
    <source>
        <dbReference type="ARBA" id="ARBA00023159"/>
    </source>
</evidence>
<dbReference type="Gene3D" id="1.10.490.50">
    <property type="entry name" value="Antibiotic binding domain of TipA-like multidrug resistance regulators"/>
    <property type="match status" value="1"/>
</dbReference>
<protein>
    <submittedName>
        <fullName evidence="6">MerR family transcriptional regulator</fullName>
    </submittedName>
</protein>
<evidence type="ECO:0000313" key="6">
    <source>
        <dbReference type="EMBL" id="QIK77999.1"/>
    </source>
</evidence>
<dbReference type="AlphaFoldDB" id="A0A6G7YMM6"/>
<proteinExistence type="predicted"/>
<dbReference type="InterPro" id="IPR012925">
    <property type="entry name" value="TipAS_dom"/>
</dbReference>
<dbReference type="PANTHER" id="PTHR30204">
    <property type="entry name" value="REDOX-CYCLING DRUG-SENSING TRANSCRIPTIONAL ACTIVATOR SOXR"/>
    <property type="match status" value="1"/>
</dbReference>
<keyword evidence="7" id="KW-1185">Reference proteome</keyword>
<gene>
    <name evidence="6" type="ORF">G7077_02800</name>
</gene>
<dbReference type="InterPro" id="IPR000551">
    <property type="entry name" value="MerR-type_HTH_dom"/>
</dbReference>
<keyword evidence="3" id="KW-0010">Activator</keyword>
<dbReference type="CDD" id="cd01106">
    <property type="entry name" value="HTH_TipAL-Mta"/>
    <property type="match status" value="1"/>
</dbReference>